<dbReference type="EMBL" id="OV170228">
    <property type="protein sequence ID" value="CAH0730337.1"/>
    <property type="molecule type" value="Genomic_DNA"/>
</dbReference>
<dbReference type="Proteomes" id="UP000838878">
    <property type="component" value="Chromosome 8"/>
</dbReference>
<sequence>MSGTNVKIEPATKTVFENLKLVGSVKRKQKTKIEKDQYNGLISDAVYNIFGINKDNATYGQTQYTPEWRDAAIKKRLDTNPGTTQPQVLKELHHIMELMLTEKGLLSKDSFDFATKEEVMVYVNNSGATGLFDRGHNHKEFLEKFPNWYELAFKLRIDPWRRGEQTGSYNTVRYKPESKQKKVVTEGKLDYEPGTRRAQIAEGNNLTPRFITFFDSLTRLAHYIVIGKFLATAGQEKMYKGSINGLPPQKVGSFMKGVYDLHQKPENRSITPENESSNTVDFDNDYIFTQGKAQDAEMDDEITTTISETNSPPLSIIRASTLGEASLTHDEIAMITMDAVFENPVHEISNQDIQDYDTTA</sequence>
<proteinExistence type="predicted"/>
<organism evidence="1 2">
    <name type="scientific">Brenthis ino</name>
    <name type="common">lesser marbled fritillary</name>
    <dbReference type="NCBI Taxonomy" id="405034"/>
    <lineage>
        <taxon>Eukaryota</taxon>
        <taxon>Metazoa</taxon>
        <taxon>Ecdysozoa</taxon>
        <taxon>Arthropoda</taxon>
        <taxon>Hexapoda</taxon>
        <taxon>Insecta</taxon>
        <taxon>Pterygota</taxon>
        <taxon>Neoptera</taxon>
        <taxon>Endopterygota</taxon>
        <taxon>Lepidoptera</taxon>
        <taxon>Glossata</taxon>
        <taxon>Ditrysia</taxon>
        <taxon>Papilionoidea</taxon>
        <taxon>Nymphalidae</taxon>
        <taxon>Heliconiinae</taxon>
        <taxon>Argynnini</taxon>
        <taxon>Brenthis</taxon>
    </lineage>
</organism>
<name>A0A8J9VEK3_9NEOP</name>
<reference evidence="1" key="1">
    <citation type="submission" date="2021-12" db="EMBL/GenBank/DDBJ databases">
        <authorList>
            <person name="Martin H S."/>
        </authorList>
    </citation>
    <scope>NUCLEOTIDE SEQUENCE</scope>
</reference>
<protein>
    <submittedName>
        <fullName evidence="1">Uncharacterized protein</fullName>
    </submittedName>
</protein>
<gene>
    <name evidence="1" type="ORF">BINO364_LOCUS15332</name>
</gene>
<keyword evidence="2" id="KW-1185">Reference proteome</keyword>
<accession>A0A8J9VEK3</accession>
<evidence type="ECO:0000313" key="2">
    <source>
        <dbReference type="Proteomes" id="UP000838878"/>
    </source>
</evidence>
<dbReference type="AlphaFoldDB" id="A0A8J9VEK3"/>
<dbReference type="OrthoDB" id="6081971at2759"/>
<feature type="non-terminal residue" evidence="1">
    <location>
        <position position="360"/>
    </location>
</feature>
<evidence type="ECO:0000313" key="1">
    <source>
        <dbReference type="EMBL" id="CAH0730337.1"/>
    </source>
</evidence>